<evidence type="ECO:0000256" key="1">
    <source>
        <dbReference type="SAM" id="SignalP"/>
    </source>
</evidence>
<dbReference type="GO" id="GO:0005615">
    <property type="term" value="C:extracellular space"/>
    <property type="evidence" value="ECO:0007669"/>
    <property type="project" value="TreeGrafter"/>
</dbReference>
<organism evidence="2">
    <name type="scientific">Timema genevievae</name>
    <name type="common">Walking stick</name>
    <dbReference type="NCBI Taxonomy" id="629358"/>
    <lineage>
        <taxon>Eukaryota</taxon>
        <taxon>Metazoa</taxon>
        <taxon>Ecdysozoa</taxon>
        <taxon>Arthropoda</taxon>
        <taxon>Hexapoda</taxon>
        <taxon>Insecta</taxon>
        <taxon>Pterygota</taxon>
        <taxon>Neoptera</taxon>
        <taxon>Polyneoptera</taxon>
        <taxon>Phasmatodea</taxon>
        <taxon>Timematodea</taxon>
        <taxon>Timematoidea</taxon>
        <taxon>Timematidae</taxon>
        <taxon>Timema</taxon>
    </lineage>
</organism>
<dbReference type="PANTHER" id="PTHR11008">
    <property type="entry name" value="PROTEIN TAKEOUT-LIKE PROTEIN"/>
    <property type="match status" value="1"/>
</dbReference>
<dbReference type="AlphaFoldDB" id="A0A7R9K6H1"/>
<dbReference type="EMBL" id="OE843690">
    <property type="protein sequence ID" value="CAD7603728.1"/>
    <property type="molecule type" value="Genomic_DNA"/>
</dbReference>
<dbReference type="PANTHER" id="PTHR11008:SF32">
    <property type="entry name" value="CIRCADIAN CLOCK-CONTROLLED PROTEIN DAYWAKE-RELATED"/>
    <property type="match status" value="1"/>
</dbReference>
<evidence type="ECO:0000313" key="2">
    <source>
        <dbReference type="EMBL" id="CAD7603728.1"/>
    </source>
</evidence>
<keyword evidence="1" id="KW-0732">Signal</keyword>
<gene>
    <name evidence="2" type="ORF">TGEB3V08_LOCUS8884</name>
</gene>
<dbReference type="Pfam" id="PF06585">
    <property type="entry name" value="JHBP"/>
    <property type="match status" value="2"/>
</dbReference>
<feature type="chain" id="PRO_5031329242" evidence="1">
    <location>
        <begin position="25"/>
        <end position="299"/>
    </location>
</feature>
<sequence length="299" mass="33099">MAAGRVSFAVAGLFILSIVNLGQSLSLPSYVKGCSRNDPNINECALKSGREGLNNILNGDKKYRIPSYKPLRITQIVVDQGGGGAVGLRSDLNDVAIYGFDKIVLNAVRVNISERRMELDLNSPINMQAKYNISGKILVLPIVGNGDMVFNLTNVHCVYVFHYDLEINNSDGKEYVKLRESTFTFEPESFHIEMTNLFNGDKTLANDTFPTIPGPLARYTDRLPTLGIFHPTLLVTHGPATSRLIVPGDNMNRFLNENWRDVLKELGPVIGDAIKKTLDVLLGQFLEVVPYDDVFPIAE</sequence>
<dbReference type="InterPro" id="IPR038606">
    <property type="entry name" value="To_sf"/>
</dbReference>
<dbReference type="InterPro" id="IPR010562">
    <property type="entry name" value="Haemolymph_juvenile_hormone-bd"/>
</dbReference>
<dbReference type="SMART" id="SM00700">
    <property type="entry name" value="JHBP"/>
    <property type="match status" value="1"/>
</dbReference>
<feature type="signal peptide" evidence="1">
    <location>
        <begin position="1"/>
        <end position="24"/>
    </location>
</feature>
<accession>A0A7R9K6H1</accession>
<name>A0A7R9K6H1_TIMGE</name>
<dbReference type="Gene3D" id="3.15.10.30">
    <property type="entry name" value="Haemolymph juvenile hormone binding protein"/>
    <property type="match status" value="1"/>
</dbReference>
<reference evidence="2" key="1">
    <citation type="submission" date="2020-11" db="EMBL/GenBank/DDBJ databases">
        <authorList>
            <person name="Tran Van P."/>
        </authorList>
    </citation>
    <scope>NUCLEOTIDE SEQUENCE</scope>
</reference>
<protein>
    <submittedName>
        <fullName evidence="2">Uncharacterized protein</fullName>
    </submittedName>
</protein>
<proteinExistence type="predicted"/>